<sequence>MVRILETDLYPPVKAHFEGLGYEVKAEVKDADVMAMRPDAPDEPPVIIELKTGFSLILLHQAIARQSITDQVYVAVPRWKGRAGWKTFKGNISICKRLGLGVISVNVAEGIVQVHNEPKPFKPRKNPKRKEATLKEFNGRDGDRNIGGTPGGGRHTAYRQDAEKCRAYLDEHGPSKGLVVAKKTGVERATLIMRSNHYGWFEKVSVGVYASKAQIK</sequence>
<protein>
    <submittedName>
        <fullName evidence="2">Uncharacterized protein</fullName>
    </submittedName>
</protein>
<dbReference type="EMBL" id="RKQK01000003">
    <property type="protein sequence ID" value="RPE66417.1"/>
    <property type="molecule type" value="Genomic_DNA"/>
</dbReference>
<accession>A0A3N4UMY4</accession>
<comment type="caution">
    <text evidence="2">The sequence shown here is derived from an EMBL/GenBank/DDBJ whole genome shotgun (WGS) entry which is preliminary data.</text>
</comment>
<dbReference type="AlphaFoldDB" id="A0A3N4UMY4"/>
<evidence type="ECO:0000313" key="2">
    <source>
        <dbReference type="EMBL" id="RPE66417.1"/>
    </source>
</evidence>
<reference evidence="2 3" key="1">
    <citation type="submission" date="2018-11" db="EMBL/GenBank/DDBJ databases">
        <title>Genomic Encyclopedia of Type Strains, Phase IV (KMG-IV): sequencing the most valuable type-strain genomes for metagenomic binning, comparative biology and taxonomic classification.</title>
        <authorList>
            <person name="Goeker M."/>
        </authorList>
    </citation>
    <scope>NUCLEOTIDE SEQUENCE [LARGE SCALE GENOMIC DNA]</scope>
    <source>
        <strain evidence="2 3">DSM 104731</strain>
    </source>
</reference>
<dbReference type="RefSeq" id="WP_211331610.1">
    <property type="nucleotide sequence ID" value="NZ_RKQK01000003.1"/>
</dbReference>
<gene>
    <name evidence="2" type="ORF">EDD53_2119</name>
</gene>
<dbReference type="InterPro" id="IPR018679">
    <property type="entry name" value="DUF2161"/>
</dbReference>
<organism evidence="2 3">
    <name type="scientific">Pacificibacter maritimus</name>
    <dbReference type="NCBI Taxonomy" id="762213"/>
    <lineage>
        <taxon>Bacteria</taxon>
        <taxon>Pseudomonadati</taxon>
        <taxon>Pseudomonadota</taxon>
        <taxon>Alphaproteobacteria</taxon>
        <taxon>Rhodobacterales</taxon>
        <taxon>Roseobacteraceae</taxon>
        <taxon>Pacificibacter</taxon>
    </lineage>
</organism>
<evidence type="ECO:0000256" key="1">
    <source>
        <dbReference type="SAM" id="MobiDB-lite"/>
    </source>
</evidence>
<dbReference type="Proteomes" id="UP000269689">
    <property type="component" value="Unassembled WGS sequence"/>
</dbReference>
<feature type="region of interest" description="Disordered" evidence="1">
    <location>
        <begin position="138"/>
        <end position="157"/>
    </location>
</feature>
<proteinExistence type="predicted"/>
<name>A0A3N4UMY4_9RHOB</name>
<keyword evidence="3" id="KW-1185">Reference proteome</keyword>
<evidence type="ECO:0000313" key="3">
    <source>
        <dbReference type="Proteomes" id="UP000269689"/>
    </source>
</evidence>
<dbReference type="Pfam" id="PF09929">
    <property type="entry name" value="DUF2161"/>
    <property type="match status" value="1"/>
</dbReference>